<feature type="transmembrane region" description="Helical" evidence="5">
    <location>
        <begin position="268"/>
        <end position="290"/>
    </location>
</feature>
<sequence length="452" mass="50138">MAEVQYRGEYEEKVNAEKAVWGTRGKKYGVYLFAIALLGWALASYNYNLLTVAYPVVEKALHLTAAEVGETGTVISLVSIFVPIAVGYWMDARGRRIMWMTVLAISAVFTALTAIASNFAELVFFRSVASAFGLSELGVSVTIVNESLGPKSRGWLYSWVQGGWPLGVFIASGIYLATISFGFRVVFAIGAIPLIAVFIGRYWIKDPERYENLKKIRELLKKGVPKSQIAGIEEFEADLDESQKVTFRQIFATPGYVRRQLIKVMVTWFFYASSWMLPNVFISAFLVNFYGWSSSYVALLLLISGGLGFFFYPLGGYLGEKFGRKYVLIGSAAFTPLLAGLFILNVHNVLVASILYFFIYQVTNGTWSGVGYTYWAESFPTRVRGTVMGFLTGWFNFSNFAGSLIYTALVIVFVHSPILIWVILGVILSAGELSSIALRNIKPGSTLEEIAV</sequence>
<feature type="transmembrane region" description="Helical" evidence="5">
    <location>
        <begin position="387"/>
        <end position="412"/>
    </location>
</feature>
<keyword evidence="2 5" id="KW-0812">Transmembrane</keyword>
<dbReference type="PROSITE" id="PS50850">
    <property type="entry name" value="MFS"/>
    <property type="match status" value="1"/>
</dbReference>
<reference evidence="7" key="2">
    <citation type="submission" date="2022-09" db="EMBL/GenBank/DDBJ databases">
        <authorList>
            <person name="Sun Q."/>
            <person name="Ohkuma M."/>
        </authorList>
    </citation>
    <scope>NUCLEOTIDE SEQUENCE</scope>
    <source>
        <strain evidence="7">JCM 13583</strain>
    </source>
</reference>
<comment type="subcellular location">
    <subcellularLocation>
        <location evidence="1">Membrane</location>
        <topology evidence="1">Multi-pass membrane protein</topology>
    </subcellularLocation>
</comment>
<feature type="transmembrane region" description="Helical" evidence="5">
    <location>
        <begin position="97"/>
        <end position="117"/>
    </location>
</feature>
<evidence type="ECO:0000256" key="5">
    <source>
        <dbReference type="SAM" id="Phobius"/>
    </source>
</evidence>
<dbReference type="AlphaFoldDB" id="A0AA37F9B3"/>
<evidence type="ECO:0000256" key="3">
    <source>
        <dbReference type="ARBA" id="ARBA00022989"/>
    </source>
</evidence>
<evidence type="ECO:0000256" key="2">
    <source>
        <dbReference type="ARBA" id="ARBA00022692"/>
    </source>
</evidence>
<feature type="transmembrane region" description="Helical" evidence="5">
    <location>
        <begin position="296"/>
        <end position="314"/>
    </location>
</feature>
<dbReference type="Pfam" id="PF07690">
    <property type="entry name" value="MFS_1"/>
    <property type="match status" value="1"/>
</dbReference>
<reference evidence="7" key="1">
    <citation type="journal article" date="2014" name="Int. J. Syst. Evol. Microbiol.">
        <title>Complete genome sequence of Corynebacterium casei LMG S-19264T (=DSM 44701T), isolated from a smear-ripened cheese.</title>
        <authorList>
            <consortium name="US DOE Joint Genome Institute (JGI-PGF)"/>
            <person name="Walter F."/>
            <person name="Albersmeier A."/>
            <person name="Kalinowski J."/>
            <person name="Ruckert C."/>
        </authorList>
    </citation>
    <scope>NUCLEOTIDE SEQUENCE</scope>
    <source>
        <strain evidence="7">JCM 13583</strain>
    </source>
</reference>
<gene>
    <name evidence="7" type="ORF">GCM10007108_08550</name>
</gene>
<feature type="transmembrane region" description="Helical" evidence="5">
    <location>
        <begin position="183"/>
        <end position="204"/>
    </location>
</feature>
<dbReference type="RefSeq" id="WP_188680602.1">
    <property type="nucleotide sequence ID" value="NZ_BMNY01000001.1"/>
</dbReference>
<feature type="transmembrane region" description="Helical" evidence="5">
    <location>
        <begin position="28"/>
        <end position="48"/>
    </location>
</feature>
<feature type="transmembrane region" description="Helical" evidence="5">
    <location>
        <begin position="326"/>
        <end position="344"/>
    </location>
</feature>
<evidence type="ECO:0000256" key="4">
    <source>
        <dbReference type="ARBA" id="ARBA00023136"/>
    </source>
</evidence>
<feature type="transmembrane region" description="Helical" evidence="5">
    <location>
        <begin position="418"/>
        <end position="438"/>
    </location>
</feature>
<dbReference type="Gene3D" id="1.20.1250.20">
    <property type="entry name" value="MFS general substrate transporter like domains"/>
    <property type="match status" value="1"/>
</dbReference>
<dbReference type="InterPro" id="IPR011701">
    <property type="entry name" value="MFS"/>
</dbReference>
<dbReference type="SUPFAM" id="SSF103473">
    <property type="entry name" value="MFS general substrate transporter"/>
    <property type="match status" value="1"/>
</dbReference>
<dbReference type="GO" id="GO:0046943">
    <property type="term" value="F:carboxylic acid transmembrane transporter activity"/>
    <property type="evidence" value="ECO:0007669"/>
    <property type="project" value="TreeGrafter"/>
</dbReference>
<dbReference type="Proteomes" id="UP000632195">
    <property type="component" value="Unassembled WGS sequence"/>
</dbReference>
<dbReference type="GO" id="GO:0005886">
    <property type="term" value="C:plasma membrane"/>
    <property type="evidence" value="ECO:0007669"/>
    <property type="project" value="TreeGrafter"/>
</dbReference>
<proteinExistence type="predicted"/>
<feature type="transmembrane region" description="Helical" evidence="5">
    <location>
        <begin position="350"/>
        <end position="375"/>
    </location>
</feature>
<name>A0AA37F9B3_9ARCH</name>
<feature type="domain" description="Major facilitator superfamily (MFS) profile" evidence="6">
    <location>
        <begin position="32"/>
        <end position="443"/>
    </location>
</feature>
<feature type="transmembrane region" description="Helical" evidence="5">
    <location>
        <begin position="123"/>
        <end position="144"/>
    </location>
</feature>
<evidence type="ECO:0000313" key="7">
    <source>
        <dbReference type="EMBL" id="GGM72702.1"/>
    </source>
</evidence>
<dbReference type="InterPro" id="IPR020846">
    <property type="entry name" value="MFS_dom"/>
</dbReference>
<organism evidence="7 8">
    <name type="scientific">Thermogymnomonas acidicola</name>
    <dbReference type="NCBI Taxonomy" id="399579"/>
    <lineage>
        <taxon>Archaea</taxon>
        <taxon>Methanobacteriati</taxon>
        <taxon>Thermoplasmatota</taxon>
        <taxon>Thermoplasmata</taxon>
        <taxon>Thermoplasmatales</taxon>
        <taxon>Thermogymnomonas</taxon>
    </lineage>
</organism>
<feature type="transmembrane region" description="Helical" evidence="5">
    <location>
        <begin position="156"/>
        <end position="177"/>
    </location>
</feature>
<evidence type="ECO:0000256" key="1">
    <source>
        <dbReference type="ARBA" id="ARBA00004141"/>
    </source>
</evidence>
<dbReference type="PANTHER" id="PTHR23508">
    <property type="entry name" value="CARBOXYLIC ACID TRANSPORTER PROTEIN HOMOLOG"/>
    <property type="match status" value="1"/>
</dbReference>
<protein>
    <submittedName>
        <fullName evidence="7">MFS transporter</fullName>
    </submittedName>
</protein>
<dbReference type="CDD" id="cd17316">
    <property type="entry name" value="MFS_SV2_like"/>
    <property type="match status" value="1"/>
</dbReference>
<keyword evidence="4 5" id="KW-0472">Membrane</keyword>
<comment type="caution">
    <text evidence="7">The sequence shown here is derived from an EMBL/GenBank/DDBJ whole genome shotgun (WGS) entry which is preliminary data.</text>
</comment>
<evidence type="ECO:0000313" key="8">
    <source>
        <dbReference type="Proteomes" id="UP000632195"/>
    </source>
</evidence>
<dbReference type="EMBL" id="BMNY01000001">
    <property type="protein sequence ID" value="GGM72702.1"/>
    <property type="molecule type" value="Genomic_DNA"/>
</dbReference>
<accession>A0AA37F9B3</accession>
<feature type="transmembrane region" description="Helical" evidence="5">
    <location>
        <begin position="68"/>
        <end position="90"/>
    </location>
</feature>
<dbReference type="InterPro" id="IPR036259">
    <property type="entry name" value="MFS_trans_sf"/>
</dbReference>
<keyword evidence="8" id="KW-1185">Reference proteome</keyword>
<keyword evidence="3 5" id="KW-1133">Transmembrane helix</keyword>
<evidence type="ECO:0000259" key="6">
    <source>
        <dbReference type="PROSITE" id="PS50850"/>
    </source>
</evidence>
<dbReference type="PANTHER" id="PTHR23508:SF10">
    <property type="entry name" value="CARBOXYLIC ACID TRANSPORTER PROTEIN HOMOLOG"/>
    <property type="match status" value="1"/>
</dbReference>